<protein>
    <submittedName>
        <fullName evidence="1">Tail protein X</fullName>
    </submittedName>
</protein>
<dbReference type="AlphaFoldDB" id="A0AAE4Q3C5"/>
<dbReference type="Pfam" id="PF05489">
    <property type="entry name" value="Phage_tail_X"/>
    <property type="match status" value="1"/>
</dbReference>
<dbReference type="RefSeq" id="WP_278891855.1">
    <property type="nucleotide sequence ID" value="NZ_CP143635.1"/>
</dbReference>
<name>A0AAE4Q3C5_9GAMM</name>
<organism evidence="1 2">
    <name type="scientific">Shewanella xiamenensis</name>
    <dbReference type="NCBI Taxonomy" id="332186"/>
    <lineage>
        <taxon>Bacteria</taxon>
        <taxon>Pseudomonadati</taxon>
        <taxon>Pseudomonadota</taxon>
        <taxon>Gammaproteobacteria</taxon>
        <taxon>Alteromonadales</taxon>
        <taxon>Shewanellaceae</taxon>
        <taxon>Shewanella</taxon>
    </lineage>
</organism>
<reference evidence="1" key="1">
    <citation type="submission" date="2023-05" db="EMBL/GenBank/DDBJ databases">
        <title>Colonisation of extended spectrum b-lactamase- and carbapenemase-producing bacteria on hospital surfaces from low- and middle-income countries.</title>
        <authorList>
            <person name="Nieto-Rosado M."/>
            <person name="Sands K."/>
            <person name="Iregbu K."/>
            <person name="Zahra R."/>
            <person name="Mazarati J.B."/>
            <person name="Mehtar S."/>
            <person name="Barnards-Group B."/>
            <person name="Walsh T.R."/>
        </authorList>
    </citation>
    <scope>NUCLEOTIDE SEQUENCE</scope>
    <source>
        <strain evidence="1">PP-E493</strain>
    </source>
</reference>
<gene>
    <name evidence="1" type="ORF">QM089_18925</name>
</gene>
<dbReference type="InterPro" id="IPR008861">
    <property type="entry name" value="GpX-like"/>
</dbReference>
<comment type="caution">
    <text evidence="1">The sequence shown here is derived from an EMBL/GenBank/DDBJ whole genome shotgun (WGS) entry which is preliminary data.</text>
</comment>
<proteinExistence type="predicted"/>
<dbReference type="Proteomes" id="UP001187859">
    <property type="component" value="Unassembled WGS sequence"/>
</dbReference>
<evidence type="ECO:0000313" key="1">
    <source>
        <dbReference type="EMBL" id="MDV5392270.1"/>
    </source>
</evidence>
<accession>A0AAE4Q3C5</accession>
<evidence type="ECO:0000313" key="2">
    <source>
        <dbReference type="Proteomes" id="UP001187859"/>
    </source>
</evidence>
<dbReference type="EMBL" id="JASGOQ010000001">
    <property type="protein sequence ID" value="MDV5392270.1"/>
    <property type="molecule type" value="Genomic_DNA"/>
</dbReference>
<sequence>MSSLQAVRSIEGDTVDKICYRYLGATGEITEQVLDSNPHLAALGPVLPNGTVVQLPVQAVTPTKPNFIQLWD</sequence>